<keyword evidence="7 10" id="KW-0573">Peptidoglycan synthesis</keyword>
<evidence type="ECO:0000256" key="8">
    <source>
        <dbReference type="ARBA" id="ARBA00023306"/>
    </source>
</evidence>
<dbReference type="EC" id="6.3.2.10" evidence="10 11"/>
<dbReference type="HAMAP" id="MF_02019">
    <property type="entry name" value="MurF"/>
    <property type="match status" value="1"/>
</dbReference>
<keyword evidence="4 10" id="KW-0547">Nucleotide-binding</keyword>
<keyword evidence="3 10" id="KW-0132">Cell division</keyword>
<comment type="subcellular location">
    <subcellularLocation>
        <location evidence="10 11">Cytoplasm</location>
    </subcellularLocation>
</comment>
<dbReference type="SUPFAM" id="SSF53244">
    <property type="entry name" value="MurD-like peptide ligases, peptide-binding domain"/>
    <property type="match status" value="1"/>
</dbReference>
<dbReference type="Pfam" id="PF08245">
    <property type="entry name" value="Mur_ligase_M"/>
    <property type="match status" value="1"/>
</dbReference>
<keyword evidence="9 10" id="KW-0961">Cell wall biogenesis/degradation</keyword>
<evidence type="ECO:0000256" key="2">
    <source>
        <dbReference type="ARBA" id="ARBA00022598"/>
    </source>
</evidence>
<gene>
    <name evidence="10" type="primary">murF</name>
    <name evidence="15" type="ORF">CLV62_11630</name>
</gene>
<evidence type="ECO:0000313" key="16">
    <source>
        <dbReference type="Proteomes" id="UP000247973"/>
    </source>
</evidence>
<dbReference type="NCBIfam" id="TIGR01143">
    <property type="entry name" value="murF"/>
    <property type="match status" value="1"/>
</dbReference>
<evidence type="ECO:0000256" key="9">
    <source>
        <dbReference type="ARBA" id="ARBA00023316"/>
    </source>
</evidence>
<keyword evidence="1 10" id="KW-0963">Cytoplasm</keyword>
<evidence type="ECO:0000313" key="15">
    <source>
        <dbReference type="EMBL" id="PXV62990.1"/>
    </source>
</evidence>
<dbReference type="InterPro" id="IPR051046">
    <property type="entry name" value="MurCDEF_CellWall_CoF430Synth"/>
</dbReference>
<evidence type="ECO:0000259" key="14">
    <source>
        <dbReference type="Pfam" id="PF08245"/>
    </source>
</evidence>
<dbReference type="EMBL" id="QICL01000016">
    <property type="protein sequence ID" value="PXV62990.1"/>
    <property type="molecule type" value="Genomic_DNA"/>
</dbReference>
<dbReference type="Gene3D" id="3.40.1390.10">
    <property type="entry name" value="MurE/MurF, N-terminal domain"/>
    <property type="match status" value="1"/>
</dbReference>
<dbReference type="GO" id="GO:0009252">
    <property type="term" value="P:peptidoglycan biosynthetic process"/>
    <property type="evidence" value="ECO:0007669"/>
    <property type="project" value="UniProtKB-UniRule"/>
</dbReference>
<dbReference type="InterPro" id="IPR000713">
    <property type="entry name" value="Mur_ligase_N"/>
</dbReference>
<evidence type="ECO:0000256" key="7">
    <source>
        <dbReference type="ARBA" id="ARBA00022984"/>
    </source>
</evidence>
<keyword evidence="2 10" id="KW-0436">Ligase</keyword>
<evidence type="ECO:0000256" key="6">
    <source>
        <dbReference type="ARBA" id="ARBA00022960"/>
    </source>
</evidence>
<proteinExistence type="inferred from homology"/>
<keyword evidence="5 10" id="KW-0067">ATP-binding</keyword>
<dbReference type="InterPro" id="IPR036565">
    <property type="entry name" value="Mur-like_cat_sf"/>
</dbReference>
<dbReference type="GO" id="GO:0008766">
    <property type="term" value="F:UDP-N-acetylmuramoylalanyl-D-glutamyl-2,6-diaminopimelate-D-alanyl-D-alanine ligase activity"/>
    <property type="evidence" value="ECO:0007669"/>
    <property type="project" value="RHEA"/>
</dbReference>
<feature type="domain" description="Mur ligase central" evidence="14">
    <location>
        <begin position="96"/>
        <end position="280"/>
    </location>
</feature>
<dbReference type="Gene3D" id="3.40.1190.10">
    <property type="entry name" value="Mur-like, catalytic domain"/>
    <property type="match status" value="1"/>
</dbReference>
<dbReference type="GO" id="GO:0047480">
    <property type="term" value="F:UDP-N-acetylmuramoyl-tripeptide-D-alanyl-D-alanine ligase activity"/>
    <property type="evidence" value="ECO:0007669"/>
    <property type="project" value="UniProtKB-UniRule"/>
</dbReference>
<name>A0A2V3PM84_9BACT</name>
<dbReference type="SUPFAM" id="SSF63418">
    <property type="entry name" value="MurE/MurF N-terminal domain"/>
    <property type="match status" value="1"/>
</dbReference>
<keyword evidence="6 10" id="KW-0133">Cell shape</keyword>
<dbReference type="Proteomes" id="UP000247973">
    <property type="component" value="Unassembled WGS sequence"/>
</dbReference>
<evidence type="ECO:0000259" key="13">
    <source>
        <dbReference type="Pfam" id="PF02875"/>
    </source>
</evidence>
<dbReference type="AlphaFoldDB" id="A0A2V3PM84"/>
<dbReference type="SUPFAM" id="SSF53623">
    <property type="entry name" value="MurD-like peptide ligases, catalytic domain"/>
    <property type="match status" value="1"/>
</dbReference>
<dbReference type="GO" id="GO:0005524">
    <property type="term" value="F:ATP binding"/>
    <property type="evidence" value="ECO:0007669"/>
    <property type="project" value="UniProtKB-UniRule"/>
</dbReference>
<dbReference type="OrthoDB" id="9801978at2"/>
<dbReference type="Pfam" id="PF01225">
    <property type="entry name" value="Mur_ligase"/>
    <property type="match status" value="1"/>
</dbReference>
<feature type="domain" description="Mur ligase C-terminal" evidence="13">
    <location>
        <begin position="304"/>
        <end position="381"/>
    </location>
</feature>
<dbReference type="InterPro" id="IPR013221">
    <property type="entry name" value="Mur_ligase_cen"/>
</dbReference>
<reference evidence="15 16" key="1">
    <citation type="submission" date="2018-03" db="EMBL/GenBank/DDBJ databases">
        <title>Genomic Encyclopedia of Archaeal and Bacterial Type Strains, Phase II (KMG-II): from individual species to whole genera.</title>
        <authorList>
            <person name="Goeker M."/>
        </authorList>
    </citation>
    <scope>NUCLEOTIDE SEQUENCE [LARGE SCALE GENOMIC DNA]</scope>
    <source>
        <strain evidence="15 16">DSM 100214</strain>
    </source>
</reference>
<dbReference type="InterPro" id="IPR005863">
    <property type="entry name" value="UDP-N-AcMur_synth"/>
</dbReference>
<organism evidence="15 16">
    <name type="scientific">Dysgonomonas alginatilytica</name>
    <dbReference type="NCBI Taxonomy" id="1605892"/>
    <lineage>
        <taxon>Bacteria</taxon>
        <taxon>Pseudomonadati</taxon>
        <taxon>Bacteroidota</taxon>
        <taxon>Bacteroidia</taxon>
        <taxon>Bacteroidales</taxon>
        <taxon>Dysgonomonadaceae</taxon>
        <taxon>Dysgonomonas</taxon>
    </lineage>
</organism>
<evidence type="ECO:0000256" key="1">
    <source>
        <dbReference type="ARBA" id="ARBA00022490"/>
    </source>
</evidence>
<dbReference type="UniPathway" id="UPA00219"/>
<dbReference type="PANTHER" id="PTHR43024:SF1">
    <property type="entry name" value="UDP-N-ACETYLMURAMOYL-TRIPEPTIDE--D-ALANYL-D-ALANINE LIGASE"/>
    <property type="match status" value="1"/>
</dbReference>
<dbReference type="InterPro" id="IPR004101">
    <property type="entry name" value="Mur_ligase_C"/>
</dbReference>
<comment type="pathway">
    <text evidence="10 11">Cell wall biogenesis; peptidoglycan biosynthesis.</text>
</comment>
<evidence type="ECO:0000256" key="10">
    <source>
        <dbReference type="HAMAP-Rule" id="MF_02019"/>
    </source>
</evidence>
<dbReference type="GO" id="GO:0051301">
    <property type="term" value="P:cell division"/>
    <property type="evidence" value="ECO:0007669"/>
    <property type="project" value="UniProtKB-KW"/>
</dbReference>
<keyword evidence="8 10" id="KW-0131">Cell cycle</keyword>
<dbReference type="GO" id="GO:0071555">
    <property type="term" value="P:cell wall organization"/>
    <property type="evidence" value="ECO:0007669"/>
    <property type="project" value="UniProtKB-KW"/>
</dbReference>
<dbReference type="InterPro" id="IPR036615">
    <property type="entry name" value="Mur_ligase_C_dom_sf"/>
</dbReference>
<comment type="catalytic activity">
    <reaction evidence="10 11">
        <text>D-alanyl-D-alanine + UDP-N-acetyl-alpha-D-muramoyl-L-alanyl-gamma-D-glutamyl-meso-2,6-diaminopimelate + ATP = UDP-N-acetyl-alpha-D-muramoyl-L-alanyl-gamma-D-glutamyl-meso-2,6-diaminopimeloyl-D-alanyl-D-alanine + ADP + phosphate + H(+)</text>
        <dbReference type="Rhea" id="RHEA:28374"/>
        <dbReference type="ChEBI" id="CHEBI:15378"/>
        <dbReference type="ChEBI" id="CHEBI:30616"/>
        <dbReference type="ChEBI" id="CHEBI:43474"/>
        <dbReference type="ChEBI" id="CHEBI:57822"/>
        <dbReference type="ChEBI" id="CHEBI:61386"/>
        <dbReference type="ChEBI" id="CHEBI:83905"/>
        <dbReference type="ChEBI" id="CHEBI:456216"/>
        <dbReference type="EC" id="6.3.2.10"/>
    </reaction>
</comment>
<feature type="binding site" evidence="10">
    <location>
        <begin position="98"/>
        <end position="104"/>
    </location>
    <ligand>
        <name>ATP</name>
        <dbReference type="ChEBI" id="CHEBI:30616"/>
    </ligand>
</feature>
<dbReference type="PANTHER" id="PTHR43024">
    <property type="entry name" value="UDP-N-ACETYLMURAMOYL-TRIPEPTIDE--D-ALANYL-D-ALANINE LIGASE"/>
    <property type="match status" value="1"/>
</dbReference>
<evidence type="ECO:0000256" key="11">
    <source>
        <dbReference type="RuleBase" id="RU004136"/>
    </source>
</evidence>
<sequence>MEISQLYEIFKQYPSITTDTRNCAKDSIFFALKGSNFNGNLYAKKALELGCKYAIVDEAEFADESQNIFLVDDCLTMLQQLASFHRSKLSIPVIGVTGTNGKTTSKELITAVLSQEFNVLSTHGNLNNHIGVPLTLLKMTKAHEIAVIEMGANHVGEIKTLVEIARPNYGLITNVGRAHIEGFGSFENIIKAKGELYDFLREQKNSKIFIDNDNPYLKNISEGIATISYGNDDSLFVCGRAVSNDPYLSFVWKFSKNDHIVKTNLIGEYNLSNALAAVAIGKYFGVKTAKICKAIEEYVPNNNRSQLKKTEKNTLIIDAYNANPTSMGAALQNFTKMDVPNKTLILGDMRELGNDSEAEHQKIVDFIASNSIDNAFFVGDNFSKTNTTYPCFATLDDFTNFLKANPMEDRFILIKGSRGLQLEKCVDLL</sequence>
<dbReference type="GO" id="GO:0008360">
    <property type="term" value="P:regulation of cell shape"/>
    <property type="evidence" value="ECO:0007669"/>
    <property type="project" value="UniProtKB-KW"/>
</dbReference>
<feature type="domain" description="Mur ligase N-terminal catalytic" evidence="12">
    <location>
        <begin position="15"/>
        <end position="84"/>
    </location>
</feature>
<comment type="caution">
    <text evidence="15">The sequence shown here is derived from an EMBL/GenBank/DDBJ whole genome shotgun (WGS) entry which is preliminary data.</text>
</comment>
<comment type="similarity">
    <text evidence="10">Belongs to the MurCDEF family. MurF subfamily.</text>
</comment>
<comment type="function">
    <text evidence="10 11">Involved in cell wall formation. Catalyzes the final step in the synthesis of UDP-N-acetylmuramoyl-pentapeptide, the precursor of murein.</text>
</comment>
<dbReference type="GO" id="GO:0005737">
    <property type="term" value="C:cytoplasm"/>
    <property type="evidence" value="ECO:0007669"/>
    <property type="project" value="UniProtKB-SubCell"/>
</dbReference>
<keyword evidence="16" id="KW-1185">Reference proteome</keyword>
<evidence type="ECO:0000256" key="3">
    <source>
        <dbReference type="ARBA" id="ARBA00022618"/>
    </source>
</evidence>
<dbReference type="InterPro" id="IPR035911">
    <property type="entry name" value="MurE/MurF_N"/>
</dbReference>
<dbReference type="RefSeq" id="WP_110311144.1">
    <property type="nucleotide sequence ID" value="NZ_QICL01000016.1"/>
</dbReference>
<protein>
    <recommendedName>
        <fullName evidence="10 11">UDP-N-acetylmuramoyl-tripeptide--D-alanyl-D-alanine ligase</fullName>
        <ecNumber evidence="10 11">6.3.2.10</ecNumber>
    </recommendedName>
    <alternativeName>
        <fullName evidence="10">D-alanyl-D-alanine-adding enzyme</fullName>
    </alternativeName>
</protein>
<evidence type="ECO:0000259" key="12">
    <source>
        <dbReference type="Pfam" id="PF01225"/>
    </source>
</evidence>
<dbReference type="Pfam" id="PF02875">
    <property type="entry name" value="Mur_ligase_C"/>
    <property type="match status" value="1"/>
</dbReference>
<evidence type="ECO:0000256" key="4">
    <source>
        <dbReference type="ARBA" id="ARBA00022741"/>
    </source>
</evidence>
<accession>A0A2V3PM84</accession>
<dbReference type="Gene3D" id="3.90.190.20">
    <property type="entry name" value="Mur ligase, C-terminal domain"/>
    <property type="match status" value="1"/>
</dbReference>
<evidence type="ECO:0000256" key="5">
    <source>
        <dbReference type="ARBA" id="ARBA00022840"/>
    </source>
</evidence>